<gene>
    <name evidence="2" type="ordered locus">rrnAC2079</name>
    <name evidence="3" type="ORF">E6P14_12520</name>
</gene>
<evidence type="ECO:0000313" key="5">
    <source>
        <dbReference type="Proteomes" id="UP000298722"/>
    </source>
</evidence>
<sequence length="221" mass="25294">MTKRKTIFSSVAIALLIISGGCSGFVGGGEPVEETATPTQTPEPTPTTTPSPTPEPTATTPVATEEPETETESDSGELTKAEKFEKFDENVHRLYRGDDDNRTLVETETHPENDSYHLTVKMRDTTNRTKTVEDRLNPLWKYYAIVKDYNYGDTYPERDHTYIPDTVNVTFLREDGKKFQTSYIKYLWAYNYANDEWSLRVLMGKYSTTFDEGPAYHDKWE</sequence>
<accession>Q5V0M1</accession>
<dbReference type="AlphaFoldDB" id="Q5V0M1"/>
<name>Q5V0M1_HALMA</name>
<protein>
    <submittedName>
        <fullName evidence="2">Uncharacterized protein</fullName>
    </submittedName>
</protein>
<keyword evidence="4" id="KW-1185">Reference proteome</keyword>
<dbReference type="RefSeq" id="WP_011224019.1">
    <property type="nucleotide sequence ID" value="NC_006396.1"/>
</dbReference>
<proteinExistence type="predicted"/>
<dbReference type="EMBL" id="AY596297">
    <property type="protein sequence ID" value="AAV46932.1"/>
    <property type="molecule type" value="Genomic_DNA"/>
</dbReference>
<dbReference type="Proteomes" id="UP000001169">
    <property type="component" value="Chromosome I"/>
</dbReference>
<dbReference type="eggNOG" id="arCOG14791">
    <property type="taxonomic scope" value="Archaea"/>
</dbReference>
<feature type="region of interest" description="Disordered" evidence="1">
    <location>
        <begin position="28"/>
        <end position="83"/>
    </location>
</feature>
<dbReference type="GeneID" id="40152994"/>
<dbReference type="Proteomes" id="UP000298722">
    <property type="component" value="Chromosome"/>
</dbReference>
<evidence type="ECO:0000256" key="1">
    <source>
        <dbReference type="SAM" id="MobiDB-lite"/>
    </source>
</evidence>
<organism evidence="2 4">
    <name type="scientific">Haloarcula marismortui (strain ATCC 43049 / DSM 3752 / JCM 8966 / VKM B-1809)</name>
    <name type="common">Halobacterium marismortui</name>
    <dbReference type="NCBI Taxonomy" id="272569"/>
    <lineage>
        <taxon>Archaea</taxon>
        <taxon>Methanobacteriati</taxon>
        <taxon>Methanobacteriota</taxon>
        <taxon>Stenosarchaea group</taxon>
        <taxon>Halobacteria</taxon>
        <taxon>Halobacteriales</taxon>
        <taxon>Haloarculaceae</taxon>
        <taxon>Haloarcula</taxon>
    </lineage>
</organism>
<feature type="compositionally biased region" description="Pro residues" evidence="1">
    <location>
        <begin position="41"/>
        <end position="55"/>
    </location>
</feature>
<reference evidence="3 5" key="2">
    <citation type="submission" date="2019-04" db="EMBL/GenBank/DDBJ databases">
        <title>Methylomes of two halophilic Archaea, Haloarcula marismortui and Haloferax mediterranei.</title>
        <authorList>
            <person name="DasSarma S."/>
            <person name="DasSarma P."/>
            <person name="DasSarma S."/>
            <person name="Fomenkov A."/>
            <person name="Vincze T."/>
            <person name="Anton B.P."/>
            <person name="Roberts R.J."/>
        </authorList>
    </citation>
    <scope>NUCLEOTIDE SEQUENCE [LARGE SCALE GENOMIC DNA]</scope>
    <source>
        <strain evidence="3 5">ATCC 43049</strain>
    </source>
</reference>
<feature type="compositionally biased region" description="Acidic residues" evidence="1">
    <location>
        <begin position="65"/>
        <end position="75"/>
    </location>
</feature>
<reference evidence="2 4" key="1">
    <citation type="journal article" date="2004" name="Genome Res.">
        <title>Genome sequence of Haloarcula marismortui: a halophilic archaeon from the Dead Sea.</title>
        <authorList>
            <person name="Baliga N.S."/>
            <person name="Bonneau R."/>
            <person name="Facciotti M.T."/>
            <person name="Pan M."/>
            <person name="Glusman G."/>
            <person name="Deutsch E.W."/>
            <person name="Shannon P."/>
            <person name="Chiu Y."/>
            <person name="Weng R.S."/>
            <person name="Gan R.R."/>
            <person name="Hung P."/>
            <person name="Date S.V."/>
            <person name="Marcotte E."/>
            <person name="Hood L."/>
            <person name="Ng W.V."/>
        </authorList>
    </citation>
    <scope>NUCLEOTIDE SEQUENCE [LARGE SCALE GENOMIC DNA]</scope>
    <source>
        <strain evidence="2">ATCC 43049</strain>
        <strain evidence="4">ATCC 43049 / DSM 3752 / JCM 8966 / VKM B-1809</strain>
    </source>
</reference>
<dbReference type="EnsemblBacteria" id="AAV46932">
    <property type="protein sequence ID" value="AAV46932"/>
    <property type="gene ID" value="rrnAC2079"/>
</dbReference>
<evidence type="ECO:0000313" key="4">
    <source>
        <dbReference type="Proteomes" id="UP000001169"/>
    </source>
</evidence>
<dbReference type="PaxDb" id="272569-rrnAC2079"/>
<dbReference type="PROSITE" id="PS51257">
    <property type="entry name" value="PROKAR_LIPOPROTEIN"/>
    <property type="match status" value="1"/>
</dbReference>
<dbReference type="PATRIC" id="fig|272569.17.peg.2727"/>
<evidence type="ECO:0000313" key="3">
    <source>
        <dbReference type="EMBL" id="QCP91635.1"/>
    </source>
</evidence>
<dbReference type="EMBL" id="CP039138">
    <property type="protein sequence ID" value="QCP91635.1"/>
    <property type="molecule type" value="Genomic_DNA"/>
</dbReference>
<evidence type="ECO:0000313" key="2">
    <source>
        <dbReference type="EMBL" id="AAV46932.1"/>
    </source>
</evidence>
<dbReference type="KEGG" id="hma:rrnAC2079"/>
<dbReference type="HOGENOM" id="CLU_108781_0_0_2"/>